<name>A0A4Q7V2A2_PSEST</name>
<gene>
    <name evidence="3" type="ORF">EV383_3651</name>
</gene>
<feature type="domain" description="DUF559" evidence="1">
    <location>
        <begin position="186"/>
        <end position="280"/>
    </location>
</feature>
<reference evidence="3 4" key="1">
    <citation type="submission" date="2019-02" db="EMBL/GenBank/DDBJ databases">
        <title>Sequencing the genomes of 1000 actinobacteria strains.</title>
        <authorList>
            <person name="Klenk H.-P."/>
        </authorList>
    </citation>
    <scope>NUCLEOTIDE SEQUENCE [LARGE SCALE GENOMIC DNA]</scope>
    <source>
        <strain evidence="3 4">DSM 45779</strain>
    </source>
</reference>
<comment type="caution">
    <text evidence="3">The sequence shown here is derived from an EMBL/GenBank/DDBJ whole genome shotgun (WGS) entry which is preliminary data.</text>
</comment>
<dbReference type="InterPro" id="IPR007569">
    <property type="entry name" value="DUF559"/>
</dbReference>
<evidence type="ECO:0000259" key="2">
    <source>
        <dbReference type="Pfam" id="PF13338"/>
    </source>
</evidence>
<dbReference type="Pfam" id="PF13338">
    <property type="entry name" value="AbiEi_4"/>
    <property type="match status" value="1"/>
</dbReference>
<dbReference type="Proteomes" id="UP000291591">
    <property type="component" value="Unassembled WGS sequence"/>
</dbReference>
<dbReference type="EMBL" id="SHKL01000001">
    <property type="protein sequence ID" value="RZT86753.1"/>
    <property type="molecule type" value="Genomic_DNA"/>
</dbReference>
<feature type="domain" description="AbiEi antitoxin N-terminal" evidence="2">
    <location>
        <begin position="3"/>
        <end position="48"/>
    </location>
</feature>
<dbReference type="InterPro" id="IPR011335">
    <property type="entry name" value="Restrct_endonuc-II-like"/>
</dbReference>
<keyword evidence="4" id="KW-1185">Reference proteome</keyword>
<organism evidence="3 4">
    <name type="scientific">Pseudonocardia sediminis</name>
    <dbReference type="NCBI Taxonomy" id="1397368"/>
    <lineage>
        <taxon>Bacteria</taxon>
        <taxon>Bacillati</taxon>
        <taxon>Actinomycetota</taxon>
        <taxon>Actinomycetes</taxon>
        <taxon>Pseudonocardiales</taxon>
        <taxon>Pseudonocardiaceae</taxon>
        <taxon>Pseudonocardia</taxon>
    </lineage>
</organism>
<dbReference type="AlphaFoldDB" id="A0A4Q7V2A2"/>
<dbReference type="RefSeq" id="WP_165438391.1">
    <property type="nucleotide sequence ID" value="NZ_SHKL01000001.1"/>
</dbReference>
<sequence>MSLEELLLAQAGVLTRTQALAHGVAARTITRRGSSGAWSSIHPGVYLVGGHRFTDEARVRAAWLWGGGRSTVSGPSAAFWHGVLGRRGFRIDLTMPRASHRRRPPGVFLRRRDLEPEERGVVVTGRALSVLETAPVVANGAQFLDRALQRHISFTELHEAYCRAAGSRGMGPAGVMLVACADRADSAAERLMLRLLTGAGFSGFERAHPFGPFTVDVAFPASRVAIEVDGWAWHVDSERFATDRRKGNALVGAGWTVLRFTWANLAEEPGEIVRTVRAALAHATAA</sequence>
<dbReference type="InterPro" id="IPR025159">
    <property type="entry name" value="AbiEi_N"/>
</dbReference>
<keyword evidence="3" id="KW-0540">Nuclease</keyword>
<evidence type="ECO:0000313" key="3">
    <source>
        <dbReference type="EMBL" id="RZT86753.1"/>
    </source>
</evidence>
<protein>
    <submittedName>
        <fullName evidence="3">Very-short-patch-repair endonuclease</fullName>
    </submittedName>
</protein>
<keyword evidence="3" id="KW-0378">Hydrolase</keyword>
<dbReference type="Gene3D" id="3.40.960.10">
    <property type="entry name" value="VSR Endonuclease"/>
    <property type="match status" value="1"/>
</dbReference>
<evidence type="ECO:0000313" key="4">
    <source>
        <dbReference type="Proteomes" id="UP000291591"/>
    </source>
</evidence>
<keyword evidence="3" id="KW-0255">Endonuclease</keyword>
<accession>A0A4Q7V2A2</accession>
<proteinExistence type="predicted"/>
<evidence type="ECO:0000259" key="1">
    <source>
        <dbReference type="Pfam" id="PF04480"/>
    </source>
</evidence>
<dbReference type="Pfam" id="PF04480">
    <property type="entry name" value="DUF559"/>
    <property type="match status" value="1"/>
</dbReference>
<dbReference type="GO" id="GO:0004519">
    <property type="term" value="F:endonuclease activity"/>
    <property type="evidence" value="ECO:0007669"/>
    <property type="project" value="UniProtKB-KW"/>
</dbReference>
<dbReference type="SUPFAM" id="SSF52980">
    <property type="entry name" value="Restriction endonuclease-like"/>
    <property type="match status" value="1"/>
</dbReference>